<dbReference type="Pfam" id="PF17820">
    <property type="entry name" value="PDZ_6"/>
    <property type="match status" value="1"/>
</dbReference>
<dbReference type="SMART" id="SM00228">
    <property type="entry name" value="PDZ"/>
    <property type="match status" value="1"/>
</dbReference>
<dbReference type="InterPro" id="IPR001995">
    <property type="entry name" value="Peptidase_A2_cat"/>
</dbReference>
<reference evidence="4" key="1">
    <citation type="submission" date="2016-10" db="EMBL/GenBank/DDBJ databases">
        <authorList>
            <person name="Varghese N."/>
            <person name="Submissions S."/>
        </authorList>
    </citation>
    <scope>NUCLEOTIDE SEQUENCE [LARGE SCALE GENOMIC DNA]</scope>
    <source>
        <strain evidence="4">CGMCC 1.10370</strain>
    </source>
</reference>
<protein>
    <submittedName>
        <fullName evidence="3">PDZ domain-containing protein</fullName>
    </submittedName>
</protein>
<dbReference type="GO" id="GO:0004190">
    <property type="term" value="F:aspartic-type endopeptidase activity"/>
    <property type="evidence" value="ECO:0007669"/>
    <property type="project" value="InterPro"/>
</dbReference>
<dbReference type="AlphaFoldDB" id="A0A1I1TW47"/>
<evidence type="ECO:0000259" key="2">
    <source>
        <dbReference type="PROSITE" id="PS50175"/>
    </source>
</evidence>
<dbReference type="InterPro" id="IPR041489">
    <property type="entry name" value="PDZ_6"/>
</dbReference>
<feature type="domain" description="Peptidase A2" evidence="2">
    <location>
        <begin position="54"/>
        <end position="91"/>
    </location>
</feature>
<evidence type="ECO:0000313" key="4">
    <source>
        <dbReference type="Proteomes" id="UP000199672"/>
    </source>
</evidence>
<keyword evidence="4" id="KW-1185">Reference proteome</keyword>
<dbReference type="Gene3D" id="2.30.42.10">
    <property type="match status" value="1"/>
</dbReference>
<dbReference type="Proteomes" id="UP000199672">
    <property type="component" value="Unassembled WGS sequence"/>
</dbReference>
<dbReference type="InterPro" id="IPR036034">
    <property type="entry name" value="PDZ_sf"/>
</dbReference>
<evidence type="ECO:0000313" key="3">
    <source>
        <dbReference type="EMBL" id="SFD62749.1"/>
    </source>
</evidence>
<dbReference type="InterPro" id="IPR001478">
    <property type="entry name" value="PDZ"/>
</dbReference>
<gene>
    <name evidence="3" type="ORF">SAMN05216297_11044</name>
</gene>
<accession>A0A1I1TW47</accession>
<dbReference type="GO" id="GO:0006508">
    <property type="term" value="P:proteolysis"/>
    <property type="evidence" value="ECO:0007669"/>
    <property type="project" value="InterPro"/>
</dbReference>
<dbReference type="PROSITE" id="PS50175">
    <property type="entry name" value="ASP_PROT_RETROV"/>
    <property type="match status" value="1"/>
</dbReference>
<dbReference type="Gene3D" id="2.40.70.10">
    <property type="entry name" value="Acid Proteases"/>
    <property type="match status" value="1"/>
</dbReference>
<dbReference type="EMBL" id="FOMH01000010">
    <property type="protein sequence ID" value="SFD62749.1"/>
    <property type="molecule type" value="Genomic_DNA"/>
</dbReference>
<evidence type="ECO:0000256" key="1">
    <source>
        <dbReference type="ARBA" id="ARBA00022801"/>
    </source>
</evidence>
<dbReference type="SUPFAM" id="SSF50156">
    <property type="entry name" value="PDZ domain-like"/>
    <property type="match status" value="1"/>
</dbReference>
<dbReference type="OrthoDB" id="3521766at2"/>
<proteinExistence type="predicted"/>
<keyword evidence="1" id="KW-0378">Hydrolase</keyword>
<name>A0A1I1TW47_9FLAO</name>
<organism evidence="3 4">
    <name type="scientific">Flavobacterium phragmitis</name>
    <dbReference type="NCBI Taxonomy" id="739143"/>
    <lineage>
        <taxon>Bacteria</taxon>
        <taxon>Pseudomonadati</taxon>
        <taxon>Bacteroidota</taxon>
        <taxon>Flavobacteriia</taxon>
        <taxon>Flavobacteriales</taxon>
        <taxon>Flavobacteriaceae</taxon>
        <taxon>Flavobacterium</taxon>
    </lineage>
</organism>
<sequence length="444" mass="51083">MKKYLVLFFGLFLPFLLFGQGDFLLENNATKAVVPFKLINNLIFIPIKVNGIELNFLLDSGVEETILFSMEEKQEVSFNNVQKIKLRGLGSEEEIEGLKSTKNILETHGLKSNDHLVYIILDQNFNLSSHIGIPVNGIIGHKFFKNNLVEINYQKKKIIVHVPNKKFQEKLDRKFKKIPITIERSKPYLVTTATVDNVEIPAKLLIDIGNSDAFWIFKNDKIQLPERNFPDFLGKGFSGDIEGHRAKIDKFSIDEFDFKRPIVSFPDSLSIRNVRMVPGRIGSVGGEVLKRFTLVINYQDKELYLRKNGRFSEPFTYNKSGITIQHNGLQWVQETVHLETVQVASSMGELSSRENDNNFRYKFALKPVYEIVNVRKNSAAEKAGLLKGDIIVSINKKRPYVYTLEQINNLLKSEEDIWIDLEVERNSLVLKYRVKLVDELQNLK</sequence>
<dbReference type="RefSeq" id="WP_091495928.1">
    <property type="nucleotide sequence ID" value="NZ_FOMH01000010.1"/>
</dbReference>
<dbReference type="STRING" id="739143.SAMN05216297_11044"/>
<dbReference type="InterPro" id="IPR021109">
    <property type="entry name" value="Peptidase_aspartic_dom_sf"/>
</dbReference>